<dbReference type="InterPro" id="IPR010652">
    <property type="entry name" value="DUF1232"/>
</dbReference>
<keyword evidence="7" id="KW-1185">Reference proteome</keyword>
<dbReference type="OrthoDB" id="9804184at2"/>
<accession>A0A1M5B0D8</accession>
<gene>
    <name evidence="6" type="ORF">SAMN02745148_02413</name>
</gene>
<name>A0A1M5B0D8_9GAMM</name>
<feature type="domain" description="DUF1232" evidence="5">
    <location>
        <begin position="77"/>
        <end position="112"/>
    </location>
</feature>
<dbReference type="Proteomes" id="UP000184346">
    <property type="component" value="Unassembled WGS sequence"/>
</dbReference>
<evidence type="ECO:0000256" key="2">
    <source>
        <dbReference type="ARBA" id="ARBA00022692"/>
    </source>
</evidence>
<keyword evidence="4" id="KW-0472">Membrane</keyword>
<dbReference type="EMBL" id="FQUJ01000010">
    <property type="protein sequence ID" value="SHF35777.1"/>
    <property type="molecule type" value="Genomic_DNA"/>
</dbReference>
<keyword evidence="3" id="KW-1133">Transmembrane helix</keyword>
<dbReference type="Pfam" id="PF06803">
    <property type="entry name" value="DUF1232"/>
    <property type="match status" value="1"/>
</dbReference>
<evidence type="ECO:0000256" key="4">
    <source>
        <dbReference type="ARBA" id="ARBA00023136"/>
    </source>
</evidence>
<organism evidence="6 7">
    <name type="scientific">Modicisalibacter ilicicola DSM 19980</name>
    <dbReference type="NCBI Taxonomy" id="1121942"/>
    <lineage>
        <taxon>Bacteria</taxon>
        <taxon>Pseudomonadati</taxon>
        <taxon>Pseudomonadota</taxon>
        <taxon>Gammaproteobacteria</taxon>
        <taxon>Oceanospirillales</taxon>
        <taxon>Halomonadaceae</taxon>
        <taxon>Modicisalibacter</taxon>
    </lineage>
</organism>
<reference evidence="6 7" key="1">
    <citation type="submission" date="2016-11" db="EMBL/GenBank/DDBJ databases">
        <authorList>
            <person name="Jaros S."/>
            <person name="Januszkiewicz K."/>
            <person name="Wedrychowicz H."/>
        </authorList>
    </citation>
    <scope>NUCLEOTIDE SEQUENCE [LARGE SCALE GENOMIC DNA]</scope>
    <source>
        <strain evidence="6 7">DSM 19980</strain>
    </source>
</reference>
<proteinExistence type="predicted"/>
<evidence type="ECO:0000256" key="3">
    <source>
        <dbReference type="ARBA" id="ARBA00022989"/>
    </source>
</evidence>
<dbReference type="AlphaFoldDB" id="A0A1M5B0D8"/>
<evidence type="ECO:0000313" key="6">
    <source>
        <dbReference type="EMBL" id="SHF35777.1"/>
    </source>
</evidence>
<evidence type="ECO:0000313" key="7">
    <source>
        <dbReference type="Proteomes" id="UP000184346"/>
    </source>
</evidence>
<sequence>METKRLTHDARERERALPVPLEEPAGQCASRGDEAHYSDEAFWDKATRYARKAGRMTLAPGLKLYYSAQDPDTPVWAKTTIYGALGYFIFPLDTIPDVTPLAGYTDDVSVLVGALAVVAAHVKDEHVAKARATLTRWFGE</sequence>
<evidence type="ECO:0000256" key="1">
    <source>
        <dbReference type="ARBA" id="ARBA00004127"/>
    </source>
</evidence>
<dbReference type="GO" id="GO:0012505">
    <property type="term" value="C:endomembrane system"/>
    <property type="evidence" value="ECO:0007669"/>
    <property type="project" value="UniProtKB-SubCell"/>
</dbReference>
<keyword evidence="2" id="KW-0812">Transmembrane</keyword>
<protein>
    <submittedName>
        <fullName evidence="6">Uncharacterized membrane protein YkvA, DUF1232 family</fullName>
    </submittedName>
</protein>
<comment type="subcellular location">
    <subcellularLocation>
        <location evidence="1">Endomembrane system</location>
        <topology evidence="1">Multi-pass membrane protein</topology>
    </subcellularLocation>
</comment>
<dbReference type="RefSeq" id="WP_072823164.1">
    <property type="nucleotide sequence ID" value="NZ_FQUJ01000010.1"/>
</dbReference>
<evidence type="ECO:0000259" key="5">
    <source>
        <dbReference type="Pfam" id="PF06803"/>
    </source>
</evidence>